<evidence type="ECO:0000259" key="1">
    <source>
        <dbReference type="PROSITE" id="PS50042"/>
    </source>
</evidence>
<dbReference type="CDD" id="cd00038">
    <property type="entry name" value="CAP_ED"/>
    <property type="match status" value="1"/>
</dbReference>
<dbReference type="Gene3D" id="2.60.120.10">
    <property type="entry name" value="Jelly Rolls"/>
    <property type="match status" value="1"/>
</dbReference>
<dbReference type="Pfam" id="PF00027">
    <property type="entry name" value="cNMP_binding"/>
    <property type="match status" value="1"/>
</dbReference>
<dbReference type="PANTHER" id="PTHR24567:SF74">
    <property type="entry name" value="HTH-TYPE TRANSCRIPTIONAL REGULATOR ARCR"/>
    <property type="match status" value="1"/>
</dbReference>
<evidence type="ECO:0000313" key="3">
    <source>
        <dbReference type="Proteomes" id="UP001156706"/>
    </source>
</evidence>
<protein>
    <recommendedName>
        <fullName evidence="1">Cyclic nucleotide-binding domain-containing protein</fullName>
    </recommendedName>
</protein>
<dbReference type="PANTHER" id="PTHR24567">
    <property type="entry name" value="CRP FAMILY TRANSCRIPTIONAL REGULATORY PROTEIN"/>
    <property type="match status" value="1"/>
</dbReference>
<gene>
    <name evidence="2" type="ORF">GCM10007907_01270</name>
</gene>
<dbReference type="Proteomes" id="UP001156706">
    <property type="component" value="Unassembled WGS sequence"/>
</dbReference>
<organism evidence="2 3">
    <name type="scientific">Chitinimonas prasina</name>
    <dbReference type="NCBI Taxonomy" id="1434937"/>
    <lineage>
        <taxon>Bacteria</taxon>
        <taxon>Pseudomonadati</taxon>
        <taxon>Pseudomonadota</taxon>
        <taxon>Betaproteobacteria</taxon>
        <taxon>Neisseriales</taxon>
        <taxon>Chitinibacteraceae</taxon>
        <taxon>Chitinimonas</taxon>
    </lineage>
</organism>
<dbReference type="InterPro" id="IPR050397">
    <property type="entry name" value="Env_Response_Regulators"/>
</dbReference>
<dbReference type="EMBL" id="BSOG01000001">
    <property type="protein sequence ID" value="GLR11337.1"/>
    <property type="molecule type" value="Genomic_DNA"/>
</dbReference>
<dbReference type="InterPro" id="IPR000595">
    <property type="entry name" value="cNMP-bd_dom"/>
</dbReference>
<keyword evidence="3" id="KW-1185">Reference proteome</keyword>
<accession>A0ABQ5YCK3</accession>
<dbReference type="RefSeq" id="WP_284194500.1">
    <property type="nucleotide sequence ID" value="NZ_BSOG01000001.1"/>
</dbReference>
<dbReference type="InterPro" id="IPR014710">
    <property type="entry name" value="RmlC-like_jellyroll"/>
</dbReference>
<reference evidence="3" key="1">
    <citation type="journal article" date="2019" name="Int. J. Syst. Evol. Microbiol.">
        <title>The Global Catalogue of Microorganisms (GCM) 10K type strain sequencing project: providing services to taxonomists for standard genome sequencing and annotation.</title>
        <authorList>
            <consortium name="The Broad Institute Genomics Platform"/>
            <consortium name="The Broad Institute Genome Sequencing Center for Infectious Disease"/>
            <person name="Wu L."/>
            <person name="Ma J."/>
        </authorList>
    </citation>
    <scope>NUCLEOTIDE SEQUENCE [LARGE SCALE GENOMIC DNA]</scope>
    <source>
        <strain evidence="3">NBRC 110044</strain>
    </source>
</reference>
<feature type="domain" description="Cyclic nucleotide-binding" evidence="1">
    <location>
        <begin position="36"/>
        <end position="139"/>
    </location>
</feature>
<evidence type="ECO:0000313" key="2">
    <source>
        <dbReference type="EMBL" id="GLR11337.1"/>
    </source>
</evidence>
<dbReference type="PROSITE" id="PS50042">
    <property type="entry name" value="CNMP_BINDING_3"/>
    <property type="match status" value="1"/>
</dbReference>
<sequence length="175" mass="19077">MVNRVSPTVPANDYELAGAGNEYLAELRNEFGQSTLLKIFDVAAIEILADYMQIYRVSAGKRLLKEGERSDFALLILSGAVSVVKSHEDGSQHQIAMVMPGRLIGEMSLIDGEPRFASCVAATNTLIAVLSRRSLLDLLDEHPKLGSLLLMRLTALVSHRLRLTSAKLVEKMAAA</sequence>
<dbReference type="InterPro" id="IPR018490">
    <property type="entry name" value="cNMP-bd_dom_sf"/>
</dbReference>
<dbReference type="SMART" id="SM00100">
    <property type="entry name" value="cNMP"/>
    <property type="match status" value="1"/>
</dbReference>
<dbReference type="SUPFAM" id="SSF51206">
    <property type="entry name" value="cAMP-binding domain-like"/>
    <property type="match status" value="1"/>
</dbReference>
<comment type="caution">
    <text evidence="2">The sequence shown here is derived from an EMBL/GenBank/DDBJ whole genome shotgun (WGS) entry which is preliminary data.</text>
</comment>
<name>A0ABQ5YCK3_9NEIS</name>
<proteinExistence type="predicted"/>